<organism evidence="3 4">
    <name type="scientific">Adineta ricciae</name>
    <name type="common">Rotifer</name>
    <dbReference type="NCBI Taxonomy" id="249248"/>
    <lineage>
        <taxon>Eukaryota</taxon>
        <taxon>Metazoa</taxon>
        <taxon>Spiralia</taxon>
        <taxon>Gnathifera</taxon>
        <taxon>Rotifera</taxon>
        <taxon>Eurotatoria</taxon>
        <taxon>Bdelloidea</taxon>
        <taxon>Adinetida</taxon>
        <taxon>Adinetidae</taxon>
        <taxon>Adineta</taxon>
    </lineage>
</organism>
<dbReference type="EMBL" id="CAJNOR010000425">
    <property type="protein sequence ID" value="CAF0910798.1"/>
    <property type="molecule type" value="Genomic_DNA"/>
</dbReference>
<feature type="region of interest" description="Disordered" evidence="1">
    <location>
        <begin position="1"/>
        <end position="27"/>
    </location>
</feature>
<protein>
    <submittedName>
        <fullName evidence="3">Uncharacterized protein</fullName>
    </submittedName>
</protein>
<feature type="compositionally biased region" description="Polar residues" evidence="1">
    <location>
        <begin position="18"/>
        <end position="27"/>
    </location>
</feature>
<comment type="caution">
    <text evidence="3">The sequence shown here is derived from an EMBL/GenBank/DDBJ whole genome shotgun (WGS) entry which is preliminary data.</text>
</comment>
<name>A0A814A7T4_ADIRI</name>
<gene>
    <name evidence="2" type="ORF">EDS130_LOCUS7593</name>
    <name evidence="3" type="ORF">XAT740_LOCUS8525</name>
</gene>
<reference evidence="3" key="1">
    <citation type="submission" date="2021-02" db="EMBL/GenBank/DDBJ databases">
        <authorList>
            <person name="Nowell W R."/>
        </authorList>
    </citation>
    <scope>NUCLEOTIDE SEQUENCE</scope>
</reference>
<evidence type="ECO:0000256" key="1">
    <source>
        <dbReference type="SAM" id="MobiDB-lite"/>
    </source>
</evidence>
<dbReference type="OrthoDB" id="10015732at2759"/>
<feature type="compositionally biased region" description="Low complexity" evidence="1">
    <location>
        <begin position="7"/>
        <end position="17"/>
    </location>
</feature>
<evidence type="ECO:0000313" key="3">
    <source>
        <dbReference type="EMBL" id="CAF0910798.1"/>
    </source>
</evidence>
<dbReference type="Proteomes" id="UP000663828">
    <property type="component" value="Unassembled WGS sequence"/>
</dbReference>
<sequence>MKTLRDTNNNNSSTASTHFPSNSSRQNLGAMNAMLPQDVNMTPINSNIQQQGTSSSPLNPFASTFHVDVNQLSSTIQSYLSKVNRTQLPQLDPVFYLQCVQSNPMLMQQLTSMQNMILSTQNDLTQQQSTNSNPDASTEAMNVGKYPHSLQGSAQVFVPKIPSMSQDDIAEHTRLVYQRAVQRNQLQQNNDLMKHFYETLNTKVAPKQSSPMRSTNLQEVPGVPNVSNIASIGTFDAVDTMITSSSSCFLTQESDINAALSSVSLLSADDTKLHSNASSILDPGAPIFIPRQSRLNLDEDNETSSSSSDSDFNDFHYVDQFLREFYNSANEHDNHIVLPKVSSIDLMPDKYPMPPNSHGQGDVIDESTAADKQDCQYSIHDLLNRYRNPRSHLVLPEWSRLSLILPNVCTMRAHTYKIKRYFAYRRRLYEDRNVTKTSDDPVSVQA</sequence>
<dbReference type="AlphaFoldDB" id="A0A814A7T4"/>
<keyword evidence="4" id="KW-1185">Reference proteome</keyword>
<evidence type="ECO:0000313" key="2">
    <source>
        <dbReference type="EMBL" id="CAF0856648.1"/>
    </source>
</evidence>
<dbReference type="EMBL" id="CAJNOJ010000023">
    <property type="protein sequence ID" value="CAF0856648.1"/>
    <property type="molecule type" value="Genomic_DNA"/>
</dbReference>
<proteinExistence type="predicted"/>
<evidence type="ECO:0000313" key="4">
    <source>
        <dbReference type="Proteomes" id="UP000663828"/>
    </source>
</evidence>
<dbReference type="Proteomes" id="UP000663852">
    <property type="component" value="Unassembled WGS sequence"/>
</dbReference>
<accession>A0A814A7T4</accession>